<gene>
    <name evidence="3" type="ORF">ABZ510_33660</name>
</gene>
<feature type="region of interest" description="Disordered" evidence="2">
    <location>
        <begin position="783"/>
        <end position="832"/>
    </location>
</feature>
<proteinExistence type="predicted"/>
<evidence type="ECO:0000256" key="1">
    <source>
        <dbReference type="SAM" id="Coils"/>
    </source>
</evidence>
<protein>
    <submittedName>
        <fullName evidence="3">RRQRL motif-containing zinc-binding protein</fullName>
    </submittedName>
</protein>
<sequence>MTDMHEDAQPATYPWRAAPSHLKTRRQLRAAGLRPNGQDPAALMVRESGGRRRKRLWAYLFDVEKAAPKRTASPAQMEAVARAVRGRQLRAAERRGLDLDDLTQEADPGPAWIGTHKKEEITMSDTFTDPDRDRSQAALDADILEDQRRFYESSLDNVDVDHAEDFAIHMQDPTATAEQFVDTRADRAQRLEQSLDRVQAELDQHLRTHRETLAADPVWGPQIAEQEAAEQGAQTQSGGAGGPGQRVARLHALIAVNRARHELGKITEARQVIREAGEAPEHSAGGAWAVSYLDAHRRRIAQWEGQPPWHLSREALPQALADALVWSHEDEAAQYMVTEIVEHYRTEWGVVVDAGTLTVTIDDQFDPSPIEQFNEAAAVWHREAAVLDIVSAASMTAEAKDAAMQALNEWTSSWATEGGSHTYIDTADQRREQLRRDLSAAKMPDADREQIEFLVDYLRGDLAGVDLLKTPTLVDPGEEVRGRIPQLLAGFADKTLTPAAMAEEISVMSPADQEAVRNVGRAIVAGENPSLVVWPGYVDRDQLLEQLQDYAHHAEYQLHEADGIAEQGVTRENPGLLGVSDFTGQRLKTMVDLRRQLDTAATNPSPNGLSTAERAQLSATLNDIDTGRIRSMLDLPDLMWADDRSRATVDGDRQYVAAEHLAKETRRHVREIIHGPDRTPQEQRLPIPLGAAIDGVRDALSNVATGPGPEGIDKQRHEYHEKVQGLGEELARAGIGQTDKRRIREVIDHSARTAGQLGRNAVDREQQWKTRTERVVGARNDALAQRQAAAAGRAPRQSRSGAHRSERAAQPSTPAPARVPAGRRQLHSDLGR</sequence>
<keyword evidence="4" id="KW-1185">Reference proteome</keyword>
<dbReference type="InterPro" id="IPR048142">
    <property type="entry name" value="QRL_CxxC_CxxC"/>
</dbReference>
<evidence type="ECO:0000313" key="4">
    <source>
        <dbReference type="Proteomes" id="UP001550628"/>
    </source>
</evidence>
<comment type="caution">
    <text evidence="3">The sequence shown here is derived from an EMBL/GenBank/DDBJ whole genome shotgun (WGS) entry which is preliminary data.</text>
</comment>
<reference evidence="3 4" key="1">
    <citation type="submission" date="2024-06" db="EMBL/GenBank/DDBJ databases">
        <title>The Natural Products Discovery Center: Release of the First 8490 Sequenced Strains for Exploring Actinobacteria Biosynthetic Diversity.</title>
        <authorList>
            <person name="Kalkreuter E."/>
            <person name="Kautsar S.A."/>
            <person name="Yang D."/>
            <person name="Bader C.D."/>
            <person name="Teijaro C.N."/>
            <person name="Fluegel L."/>
            <person name="Davis C.M."/>
            <person name="Simpson J.R."/>
            <person name="Lauterbach L."/>
            <person name="Steele A.D."/>
            <person name="Gui C."/>
            <person name="Meng S."/>
            <person name="Li G."/>
            <person name="Viehrig K."/>
            <person name="Ye F."/>
            <person name="Su P."/>
            <person name="Kiefer A.F."/>
            <person name="Nichols A."/>
            <person name="Cepeda A.J."/>
            <person name="Yan W."/>
            <person name="Fan B."/>
            <person name="Jiang Y."/>
            <person name="Adhikari A."/>
            <person name="Zheng C.-J."/>
            <person name="Schuster L."/>
            <person name="Cowan T.M."/>
            <person name="Smanski M.J."/>
            <person name="Chevrette M.G."/>
            <person name="De Carvalho L.P.S."/>
            <person name="Shen B."/>
        </authorList>
    </citation>
    <scope>NUCLEOTIDE SEQUENCE [LARGE SCALE GENOMIC DNA]</scope>
    <source>
        <strain evidence="3 4">NPDC019708</strain>
    </source>
</reference>
<dbReference type="Proteomes" id="UP001550628">
    <property type="component" value="Unassembled WGS sequence"/>
</dbReference>
<evidence type="ECO:0000313" key="3">
    <source>
        <dbReference type="EMBL" id="MEU1956785.1"/>
    </source>
</evidence>
<name>A0ABV2X0W0_9NOCA</name>
<evidence type="ECO:0000256" key="2">
    <source>
        <dbReference type="SAM" id="MobiDB-lite"/>
    </source>
</evidence>
<feature type="coiled-coil region" evidence="1">
    <location>
        <begin position="181"/>
        <end position="208"/>
    </location>
</feature>
<organism evidence="3 4">
    <name type="scientific">Nocardia rhamnosiphila</name>
    <dbReference type="NCBI Taxonomy" id="426716"/>
    <lineage>
        <taxon>Bacteria</taxon>
        <taxon>Bacillati</taxon>
        <taxon>Actinomycetota</taxon>
        <taxon>Actinomycetes</taxon>
        <taxon>Mycobacteriales</taxon>
        <taxon>Nocardiaceae</taxon>
        <taxon>Nocardia</taxon>
    </lineage>
</organism>
<dbReference type="RefSeq" id="WP_356959861.1">
    <property type="nucleotide sequence ID" value="NZ_JBEYBD010000037.1"/>
</dbReference>
<accession>A0ABV2X0W0</accession>
<feature type="compositionally biased region" description="Low complexity" evidence="2">
    <location>
        <begin position="783"/>
        <end position="800"/>
    </location>
</feature>
<keyword evidence="1" id="KW-0175">Coiled coil</keyword>
<dbReference type="NCBIfam" id="NF041638">
    <property type="entry name" value="QRL_CxxC_CxxC"/>
    <property type="match status" value="1"/>
</dbReference>
<dbReference type="EMBL" id="JBEYBF010000045">
    <property type="protein sequence ID" value="MEU1956785.1"/>
    <property type="molecule type" value="Genomic_DNA"/>
</dbReference>